<organism evidence="2">
    <name type="scientific">Anguilla anguilla</name>
    <name type="common">European freshwater eel</name>
    <name type="synonym">Muraena anguilla</name>
    <dbReference type="NCBI Taxonomy" id="7936"/>
    <lineage>
        <taxon>Eukaryota</taxon>
        <taxon>Metazoa</taxon>
        <taxon>Chordata</taxon>
        <taxon>Craniata</taxon>
        <taxon>Vertebrata</taxon>
        <taxon>Euteleostomi</taxon>
        <taxon>Actinopterygii</taxon>
        <taxon>Neopterygii</taxon>
        <taxon>Teleostei</taxon>
        <taxon>Anguilliformes</taxon>
        <taxon>Anguillidae</taxon>
        <taxon>Anguilla</taxon>
    </lineage>
</organism>
<accession>A0A0E9UGR0</accession>
<dbReference type="EMBL" id="GBXM01043671">
    <property type="protein sequence ID" value="JAH64906.1"/>
    <property type="molecule type" value="Transcribed_RNA"/>
</dbReference>
<name>A0A0E9UGR0_ANGAN</name>
<reference evidence="2" key="1">
    <citation type="submission" date="2014-11" db="EMBL/GenBank/DDBJ databases">
        <authorList>
            <person name="Amaro Gonzalez C."/>
        </authorList>
    </citation>
    <scope>NUCLEOTIDE SEQUENCE</scope>
</reference>
<dbReference type="AlphaFoldDB" id="A0A0E9UGR0"/>
<evidence type="ECO:0000313" key="2">
    <source>
        <dbReference type="EMBL" id="JAH64906.1"/>
    </source>
</evidence>
<evidence type="ECO:0000256" key="1">
    <source>
        <dbReference type="SAM" id="MobiDB-lite"/>
    </source>
</evidence>
<reference evidence="2" key="2">
    <citation type="journal article" date="2015" name="Fish Shellfish Immunol.">
        <title>Early steps in the European eel (Anguilla anguilla)-Vibrio vulnificus interaction in the gills: Role of the RtxA13 toxin.</title>
        <authorList>
            <person name="Callol A."/>
            <person name="Pajuelo D."/>
            <person name="Ebbesson L."/>
            <person name="Teles M."/>
            <person name="MacKenzie S."/>
            <person name="Amaro C."/>
        </authorList>
    </citation>
    <scope>NUCLEOTIDE SEQUENCE</scope>
</reference>
<proteinExistence type="predicted"/>
<feature type="region of interest" description="Disordered" evidence="1">
    <location>
        <begin position="1"/>
        <end position="22"/>
    </location>
</feature>
<protein>
    <submittedName>
        <fullName evidence="2">Uncharacterized protein</fullName>
    </submittedName>
</protein>
<sequence>MLTNKKIKKGCLFKRSHSQVHA</sequence>